<reference evidence="1 2" key="1">
    <citation type="submission" date="2016-07" db="EMBL/GenBank/DDBJ databases">
        <title>Comparative genomics of the Campylobacter concisus group.</title>
        <authorList>
            <person name="Miller W.G."/>
            <person name="Yee E."/>
            <person name="Chapman M.H."/>
            <person name="Huynh S."/>
            <person name="Bono J.L."/>
            <person name="On S.L.W."/>
            <person name="StLeger J."/>
            <person name="Foster G."/>
            <person name="Parker C.T."/>
        </authorList>
    </citation>
    <scope>NUCLEOTIDE SEQUENCE [LARGE SCALE GENOMIC DNA]</scope>
    <source>
        <strain evidence="1 2">ATCC 33238</strain>
    </source>
</reference>
<organism evidence="1 2">
    <name type="scientific">Campylobacter rectus</name>
    <name type="common">Wolinella recta</name>
    <dbReference type="NCBI Taxonomy" id="203"/>
    <lineage>
        <taxon>Bacteria</taxon>
        <taxon>Pseudomonadati</taxon>
        <taxon>Campylobacterota</taxon>
        <taxon>Epsilonproteobacteria</taxon>
        <taxon>Campylobacterales</taxon>
        <taxon>Campylobacteraceae</taxon>
        <taxon>Campylobacter</taxon>
    </lineage>
</organism>
<accession>A0A6G5QKV3</accession>
<dbReference type="KEGG" id="crx:CRECT_0411"/>
<sequence>MRKASWTKAKFESKFALKFGRKFKKPKLKFDFRAQAQIKKSASAIFTCKFS</sequence>
<evidence type="ECO:0000313" key="1">
    <source>
        <dbReference type="EMBL" id="QCD46106.1"/>
    </source>
</evidence>
<dbReference type="AlphaFoldDB" id="A0A6G5QKV3"/>
<dbReference type="EMBL" id="CP012543">
    <property type="protein sequence ID" value="QCD46106.1"/>
    <property type="molecule type" value="Genomic_DNA"/>
</dbReference>
<gene>
    <name evidence="1" type="ORF">CRECT_0411</name>
</gene>
<evidence type="ECO:0000313" key="2">
    <source>
        <dbReference type="Proteomes" id="UP000502377"/>
    </source>
</evidence>
<name>A0A6G5QKV3_CAMRE</name>
<dbReference type="Proteomes" id="UP000502377">
    <property type="component" value="Chromosome"/>
</dbReference>
<protein>
    <submittedName>
        <fullName evidence="1">Uncharacterized protein</fullName>
    </submittedName>
</protein>
<proteinExistence type="predicted"/>